<name>A0A4Y5Z4U8_9GAMM</name>
<organism evidence="3 4">
    <name type="scientific">Luteibacter pinisoli</name>
    <dbReference type="NCBI Taxonomy" id="2589080"/>
    <lineage>
        <taxon>Bacteria</taxon>
        <taxon>Pseudomonadati</taxon>
        <taxon>Pseudomonadota</taxon>
        <taxon>Gammaproteobacteria</taxon>
        <taxon>Lysobacterales</taxon>
        <taxon>Rhodanobacteraceae</taxon>
        <taxon>Luteibacter</taxon>
    </lineage>
</organism>
<dbReference type="Pfam" id="PF13761">
    <property type="entry name" value="DUF4166"/>
    <property type="match status" value="1"/>
</dbReference>
<dbReference type="InterPro" id="IPR025311">
    <property type="entry name" value="DUF4166"/>
</dbReference>
<feature type="compositionally biased region" description="Basic and acidic residues" evidence="1">
    <location>
        <begin position="8"/>
        <end position="19"/>
    </location>
</feature>
<evidence type="ECO:0000313" key="4">
    <source>
        <dbReference type="Proteomes" id="UP000316093"/>
    </source>
</evidence>
<proteinExistence type="predicted"/>
<dbReference type="Proteomes" id="UP000316093">
    <property type="component" value="Chromosome"/>
</dbReference>
<evidence type="ECO:0000313" key="3">
    <source>
        <dbReference type="EMBL" id="QDE39569.1"/>
    </source>
</evidence>
<evidence type="ECO:0000256" key="1">
    <source>
        <dbReference type="SAM" id="MobiDB-lite"/>
    </source>
</evidence>
<keyword evidence="4" id="KW-1185">Reference proteome</keyword>
<accession>A0A4Y5Z4U8</accession>
<reference evidence="3 4" key="1">
    <citation type="submission" date="2019-06" db="EMBL/GenBank/DDBJ databases">
        <title>A complete genome sequence for Luteibacter pinisoli MAH-14.</title>
        <authorList>
            <person name="Baltrus D.A."/>
        </authorList>
    </citation>
    <scope>NUCLEOTIDE SEQUENCE [LARGE SCALE GENOMIC DNA]</scope>
    <source>
        <strain evidence="3 4">MAH-14</strain>
    </source>
</reference>
<sequence length="225" mass="24786">MEAAFAGGRDRCHGGEPDPSRPGVLTEGGDRLRLAPSTERDLRRVQTPLYRRILGASFDTLPPQLRELHGSCEPRTWWGHANVRHGGGVLARLVRALIGFPEEGSDVPLSVAFSPIGEGERWTRTFDGKPFHSYQFPGKGRDALLLDERFGLATFALALVVDGERLVLIPRRWSLLGMPMPAFLLPRGISFEHEIDGRFCFDVEISAPFVGLIVGYRGSLVALAT</sequence>
<dbReference type="OrthoDB" id="528778at2"/>
<protein>
    <submittedName>
        <fullName evidence="3">DUF4166 domain-containing protein</fullName>
    </submittedName>
</protein>
<gene>
    <name evidence="3" type="ORF">FIV34_10325</name>
</gene>
<dbReference type="AlphaFoldDB" id="A0A4Y5Z4U8"/>
<dbReference type="EMBL" id="CP041046">
    <property type="protein sequence ID" value="QDE39569.1"/>
    <property type="molecule type" value="Genomic_DNA"/>
</dbReference>
<feature type="domain" description="DUF4166" evidence="2">
    <location>
        <begin position="61"/>
        <end position="220"/>
    </location>
</feature>
<dbReference type="KEGG" id="lpy:FIV34_10325"/>
<feature type="region of interest" description="Disordered" evidence="1">
    <location>
        <begin position="1"/>
        <end position="29"/>
    </location>
</feature>
<evidence type="ECO:0000259" key="2">
    <source>
        <dbReference type="Pfam" id="PF13761"/>
    </source>
</evidence>